<dbReference type="SUPFAM" id="SSF74653">
    <property type="entry name" value="TolA/TonB C-terminal domain"/>
    <property type="match status" value="1"/>
</dbReference>
<evidence type="ECO:0000256" key="1">
    <source>
        <dbReference type="ARBA" id="ARBA00004167"/>
    </source>
</evidence>
<dbReference type="Pfam" id="PF03544">
    <property type="entry name" value="TonB_C"/>
    <property type="match status" value="1"/>
</dbReference>
<feature type="region of interest" description="Disordered" evidence="5">
    <location>
        <begin position="87"/>
        <end position="173"/>
    </location>
</feature>
<protein>
    <submittedName>
        <fullName evidence="8">Energy transducer TonB</fullName>
    </submittedName>
</protein>
<feature type="compositionally biased region" description="Low complexity" evidence="5">
    <location>
        <begin position="162"/>
        <end position="173"/>
    </location>
</feature>
<gene>
    <name evidence="8" type="ORF">H9824_01695</name>
</gene>
<keyword evidence="3 6" id="KW-1133">Transmembrane helix</keyword>
<dbReference type="Gene3D" id="3.30.1150.10">
    <property type="match status" value="1"/>
</dbReference>
<evidence type="ECO:0000313" key="8">
    <source>
        <dbReference type="EMBL" id="HIY87401.1"/>
    </source>
</evidence>
<dbReference type="NCBIfam" id="TIGR01352">
    <property type="entry name" value="tonB_Cterm"/>
    <property type="match status" value="1"/>
</dbReference>
<dbReference type="GO" id="GO:0016020">
    <property type="term" value="C:membrane"/>
    <property type="evidence" value="ECO:0007669"/>
    <property type="project" value="UniProtKB-SubCell"/>
</dbReference>
<evidence type="ECO:0000313" key="9">
    <source>
        <dbReference type="Proteomes" id="UP000886851"/>
    </source>
</evidence>
<dbReference type="InterPro" id="IPR006260">
    <property type="entry name" value="TonB/TolA_C"/>
</dbReference>
<comment type="subcellular location">
    <subcellularLocation>
        <location evidence="1">Membrane</location>
        <topology evidence="1">Single-pass membrane protein</topology>
    </subcellularLocation>
</comment>
<dbReference type="EMBL" id="DXCV01000016">
    <property type="protein sequence ID" value="HIY87401.1"/>
    <property type="molecule type" value="Genomic_DNA"/>
</dbReference>
<evidence type="ECO:0000256" key="6">
    <source>
        <dbReference type="SAM" id="Phobius"/>
    </source>
</evidence>
<dbReference type="InterPro" id="IPR037682">
    <property type="entry name" value="TonB_C"/>
</dbReference>
<evidence type="ECO:0000256" key="2">
    <source>
        <dbReference type="ARBA" id="ARBA00022692"/>
    </source>
</evidence>
<dbReference type="GO" id="GO:0055085">
    <property type="term" value="P:transmembrane transport"/>
    <property type="evidence" value="ECO:0007669"/>
    <property type="project" value="InterPro"/>
</dbReference>
<sequence>MTDPKKKGKYIGLLGAVLVHVAFIVFLFLMGFTLPEPQEESGVPVMLGDVPQASGWSDPSLVEVETMPVEEVVPQDAIEQELITQDVEETVALTPESEKEAEKPEKTEAEKAEEARRLAEERAERERREAEEAARRRVSGAFGKGAKMESRGDAQTGEGVQGSPAGNASSGASTGVGGYGEFNLGGRSIGAGGLPRPVYNVQDEGRVVVTITVNPAGQVIATEINKQTNTVNPALRKAALDAARKARFNAVDGLNNQVGTITYYFNLK</sequence>
<evidence type="ECO:0000256" key="3">
    <source>
        <dbReference type="ARBA" id="ARBA00022989"/>
    </source>
</evidence>
<feature type="domain" description="TonB C-terminal" evidence="7">
    <location>
        <begin position="204"/>
        <end position="266"/>
    </location>
</feature>
<keyword evidence="4 6" id="KW-0472">Membrane</keyword>
<reference evidence="8" key="1">
    <citation type="journal article" date="2021" name="PeerJ">
        <title>Extensive microbial diversity within the chicken gut microbiome revealed by metagenomics and culture.</title>
        <authorList>
            <person name="Gilroy R."/>
            <person name="Ravi A."/>
            <person name="Getino M."/>
            <person name="Pursley I."/>
            <person name="Horton D.L."/>
            <person name="Alikhan N.F."/>
            <person name="Baker D."/>
            <person name="Gharbi K."/>
            <person name="Hall N."/>
            <person name="Watson M."/>
            <person name="Adriaenssens E.M."/>
            <person name="Foster-Nyarko E."/>
            <person name="Jarju S."/>
            <person name="Secka A."/>
            <person name="Antonio M."/>
            <person name="Oren A."/>
            <person name="Chaudhuri R.R."/>
            <person name="La Ragione R."/>
            <person name="Hildebrand F."/>
            <person name="Pallen M.J."/>
        </authorList>
    </citation>
    <scope>NUCLEOTIDE SEQUENCE</scope>
    <source>
        <strain evidence="8">Gambia2-208</strain>
    </source>
</reference>
<accession>A0A9D2CKS7</accession>
<keyword evidence="2 6" id="KW-0812">Transmembrane</keyword>
<evidence type="ECO:0000259" key="7">
    <source>
        <dbReference type="Pfam" id="PF03544"/>
    </source>
</evidence>
<organism evidence="8 9">
    <name type="scientific">Candidatus Bacteroides pullicola</name>
    <dbReference type="NCBI Taxonomy" id="2838475"/>
    <lineage>
        <taxon>Bacteria</taxon>
        <taxon>Pseudomonadati</taxon>
        <taxon>Bacteroidota</taxon>
        <taxon>Bacteroidia</taxon>
        <taxon>Bacteroidales</taxon>
        <taxon>Bacteroidaceae</taxon>
        <taxon>Bacteroides</taxon>
    </lineage>
</organism>
<comment type="caution">
    <text evidence="8">The sequence shown here is derived from an EMBL/GenBank/DDBJ whole genome shotgun (WGS) entry which is preliminary data.</text>
</comment>
<dbReference type="Proteomes" id="UP000886851">
    <property type="component" value="Unassembled WGS sequence"/>
</dbReference>
<evidence type="ECO:0000256" key="4">
    <source>
        <dbReference type="ARBA" id="ARBA00023136"/>
    </source>
</evidence>
<name>A0A9D2CKS7_9BACE</name>
<dbReference type="AlphaFoldDB" id="A0A9D2CKS7"/>
<feature type="transmembrane region" description="Helical" evidence="6">
    <location>
        <begin position="12"/>
        <end position="34"/>
    </location>
</feature>
<reference evidence="8" key="2">
    <citation type="submission" date="2021-04" db="EMBL/GenBank/DDBJ databases">
        <authorList>
            <person name="Gilroy R."/>
        </authorList>
    </citation>
    <scope>NUCLEOTIDE SEQUENCE</scope>
    <source>
        <strain evidence="8">Gambia2-208</strain>
    </source>
</reference>
<proteinExistence type="predicted"/>
<evidence type="ECO:0000256" key="5">
    <source>
        <dbReference type="SAM" id="MobiDB-lite"/>
    </source>
</evidence>
<feature type="compositionally biased region" description="Basic and acidic residues" evidence="5">
    <location>
        <begin position="96"/>
        <end position="135"/>
    </location>
</feature>